<keyword evidence="2" id="KW-0378">Hydrolase</keyword>
<dbReference type="RefSeq" id="WP_185990405.1">
    <property type="nucleotide sequence ID" value="NZ_JACCAE010000001.1"/>
</dbReference>
<sequence length="295" mass="29925">MGRLEVLATGALATIQDEGRPGLAGLGVGVSGAADLRSLRLANRLIGNEPGAAAIEATFGGLALRALADVDIALTGAPTPATVDGVPVGINAPVHVPAGAEVWLSPPSSGVRTYVAVRGGIDVPAALGSRATDVMSGIGPDVLAPGTVLAVGPWSTDWPGVDVAAVATPTGGDLDLRVVPGPRHDWFVAEALEVLTGSHYEVSADSNRVGMRLAGPVLQRSRDDELPSEGVVRGSLQVPPTGQPTLFLADHPVTGGYPVIGVVLSADVDLAAQARPGQRLRLTLDSGPRHPLGQR</sequence>
<dbReference type="NCBIfam" id="TIGR00724">
    <property type="entry name" value="urea_amlyse_rel"/>
    <property type="match status" value="1"/>
</dbReference>
<dbReference type="GO" id="GO:0016787">
    <property type="term" value="F:hydrolase activity"/>
    <property type="evidence" value="ECO:0007669"/>
    <property type="project" value="UniProtKB-KW"/>
</dbReference>
<evidence type="ECO:0000256" key="1">
    <source>
        <dbReference type="ARBA" id="ARBA00022741"/>
    </source>
</evidence>
<evidence type="ECO:0000256" key="3">
    <source>
        <dbReference type="ARBA" id="ARBA00022840"/>
    </source>
</evidence>
<dbReference type="Proteomes" id="UP000554054">
    <property type="component" value="Unassembled WGS sequence"/>
</dbReference>
<keyword evidence="6" id="KW-1185">Reference proteome</keyword>
<comment type="caution">
    <text evidence="5">The sequence shown here is derived from an EMBL/GenBank/DDBJ whole genome shotgun (WGS) entry which is preliminary data.</text>
</comment>
<evidence type="ECO:0000313" key="6">
    <source>
        <dbReference type="Proteomes" id="UP000554054"/>
    </source>
</evidence>
<protein>
    <submittedName>
        <fullName evidence="5">Biotin-dependent carboxylase-like uncharacterized protein</fullName>
    </submittedName>
</protein>
<evidence type="ECO:0000259" key="4">
    <source>
        <dbReference type="SMART" id="SM00797"/>
    </source>
</evidence>
<dbReference type="GO" id="GO:0005524">
    <property type="term" value="F:ATP binding"/>
    <property type="evidence" value="ECO:0007669"/>
    <property type="project" value="UniProtKB-KW"/>
</dbReference>
<dbReference type="SMART" id="SM00797">
    <property type="entry name" value="AHS2"/>
    <property type="match status" value="1"/>
</dbReference>
<dbReference type="InterPro" id="IPR052708">
    <property type="entry name" value="PxpC"/>
</dbReference>
<organism evidence="5 6">
    <name type="scientific">Janibacter cremeus</name>
    <dbReference type="NCBI Taxonomy" id="1285192"/>
    <lineage>
        <taxon>Bacteria</taxon>
        <taxon>Bacillati</taxon>
        <taxon>Actinomycetota</taxon>
        <taxon>Actinomycetes</taxon>
        <taxon>Micrococcales</taxon>
        <taxon>Intrasporangiaceae</taxon>
        <taxon>Janibacter</taxon>
    </lineage>
</organism>
<dbReference type="InterPro" id="IPR003778">
    <property type="entry name" value="CT_A_B"/>
</dbReference>
<dbReference type="SUPFAM" id="SSF50891">
    <property type="entry name" value="Cyclophilin-like"/>
    <property type="match status" value="1"/>
</dbReference>
<gene>
    <name evidence="5" type="ORF">BJY20_000863</name>
</gene>
<evidence type="ECO:0000313" key="5">
    <source>
        <dbReference type="EMBL" id="NYF97471.1"/>
    </source>
</evidence>
<proteinExistence type="predicted"/>
<reference evidence="5 6" key="1">
    <citation type="submission" date="2020-07" db="EMBL/GenBank/DDBJ databases">
        <title>Sequencing the genomes of 1000 actinobacteria strains.</title>
        <authorList>
            <person name="Klenk H.-P."/>
        </authorList>
    </citation>
    <scope>NUCLEOTIDE SEQUENCE [LARGE SCALE GENOMIC DNA]</scope>
    <source>
        <strain evidence="5 6">DSM 26154</strain>
    </source>
</reference>
<keyword evidence="1" id="KW-0547">Nucleotide-binding</keyword>
<keyword evidence="3" id="KW-0067">ATP-binding</keyword>
<evidence type="ECO:0000256" key="2">
    <source>
        <dbReference type="ARBA" id="ARBA00022801"/>
    </source>
</evidence>
<name>A0A852VV91_9MICO</name>
<dbReference type="PANTHER" id="PTHR43309">
    <property type="entry name" value="5-OXOPROLINASE SUBUNIT C"/>
    <property type="match status" value="1"/>
</dbReference>
<dbReference type="Gene3D" id="2.40.100.10">
    <property type="entry name" value="Cyclophilin-like"/>
    <property type="match status" value="1"/>
</dbReference>
<accession>A0A852VV91</accession>
<dbReference type="InterPro" id="IPR029000">
    <property type="entry name" value="Cyclophilin-like_dom_sf"/>
</dbReference>
<dbReference type="Pfam" id="PF02626">
    <property type="entry name" value="CT_A_B"/>
    <property type="match status" value="1"/>
</dbReference>
<dbReference type="EMBL" id="JACCAE010000001">
    <property type="protein sequence ID" value="NYF97471.1"/>
    <property type="molecule type" value="Genomic_DNA"/>
</dbReference>
<dbReference type="AlphaFoldDB" id="A0A852VV91"/>
<dbReference type="PANTHER" id="PTHR43309:SF3">
    <property type="entry name" value="5-OXOPROLINASE SUBUNIT C"/>
    <property type="match status" value="1"/>
</dbReference>
<feature type="domain" description="Carboxyltransferase" evidence="4">
    <location>
        <begin position="25"/>
        <end position="295"/>
    </location>
</feature>